<feature type="region of interest" description="Disordered" evidence="1">
    <location>
        <begin position="1"/>
        <end position="27"/>
    </location>
</feature>
<protein>
    <recommendedName>
        <fullName evidence="2">RGS domain-containing protein</fullName>
    </recommendedName>
</protein>
<dbReference type="InterPro" id="IPR044926">
    <property type="entry name" value="RGS_subdomain_2"/>
</dbReference>
<dbReference type="EMBL" id="MCFE01000170">
    <property type="protein sequence ID" value="ORX95676.1"/>
    <property type="molecule type" value="Genomic_DNA"/>
</dbReference>
<dbReference type="Gene3D" id="1.10.167.10">
    <property type="entry name" value="Regulator of G-protein Signalling 4, domain 2"/>
    <property type="match status" value="1"/>
</dbReference>
<keyword evidence="4" id="KW-1185">Reference proteome</keyword>
<proteinExistence type="predicted"/>
<dbReference type="Pfam" id="PF00615">
    <property type="entry name" value="RGS"/>
    <property type="match status" value="1"/>
</dbReference>
<dbReference type="InParanoid" id="A0A1Y1YD66"/>
<dbReference type="STRING" id="1314790.A0A1Y1YD66"/>
<feature type="region of interest" description="Disordered" evidence="1">
    <location>
        <begin position="668"/>
        <end position="694"/>
    </location>
</feature>
<name>A0A1Y1YD66_9FUNG</name>
<dbReference type="CDD" id="cd07440">
    <property type="entry name" value="RGS"/>
    <property type="match status" value="1"/>
</dbReference>
<dbReference type="PANTHER" id="PTHR10845:SF192">
    <property type="entry name" value="DOUBLE HIT, ISOFORM B"/>
    <property type="match status" value="1"/>
</dbReference>
<dbReference type="Proteomes" id="UP000193498">
    <property type="component" value="Unassembled WGS sequence"/>
</dbReference>
<feature type="domain" description="RGS" evidence="2">
    <location>
        <begin position="229"/>
        <end position="344"/>
    </location>
</feature>
<dbReference type="PANTHER" id="PTHR10845">
    <property type="entry name" value="REGULATOR OF G PROTEIN SIGNALING"/>
    <property type="match status" value="1"/>
</dbReference>
<evidence type="ECO:0000313" key="4">
    <source>
        <dbReference type="Proteomes" id="UP000193498"/>
    </source>
</evidence>
<dbReference type="AlphaFoldDB" id="A0A1Y1YD66"/>
<sequence length="849" mass="96605">MLMSPKSTKENGHLKNHTTAPDASQMREISRGRSSLLYSQPSISTEAHFDHLVESERRMQRSRFQKIRCQRTSSHIFSYIRIYAQVNNQCFAVTSSRTNTIDVLARQIEAEYAFNCSSGLVHTSAGRTAKYESPGIETVSQLSGYEERDPFSKLVAPLICGSLFVDQVELRFADLVGEVLNMNDIVRVVNVYEEFRPTRKNSDNDSSGWSLHRSRNSHYNQFSKSLEERFQETVWNEDSLSEFQVYCLREYAIEKLLFWIEVELLHNARASLVPNIAQYIYHTYVARDAPLQVNLCDDIQNEISVSFSSEEGIPVSSTFDEAQEYVYELLKQHTFRRFEESTPYKVRSKQGRAGYTLIGKVLDMELIEEVMADLQANAGNIDSNWFKESILRRILYQYFPECPSLGGDYFCNETKLSLAQKSRKIKSEKKLTKFFGHRLTKQELTQQQEALNVPSQEMAIATTSLPSDTLTDAEKKKKLGKLEKLEGFFGKRLTNDQLEYQNLINDTEVHLPPECSERNGSAKESILPVSTYNDLSLEERRVLTRRSKKLRCLLGESIDEQTTFKALTYPIINGKCCFETNAQLDATDASPTSDVSSQPKATSKDAKRKKLIKLYQLLGTYPSEDSLGNKPSSAKDLARNRKSLSPEIKRILLKRANKLERVFGKHPPNEMIVDESTDGLPTNRTDTPPGLEDLGPSVEELIEYLQVLALLSDNDLQLVEGELQDNDRARSAPSSFKAQERTGFSHQTLEDLSDSKTIRQKKLAKLRRIFGNDPSVESLITQNILLRQQLANEGLYNLPGSCRAFDSRSLDEISTMSSESLLRTAFDQELDIFQGFHRRASSTFTIDSL</sequence>
<dbReference type="InterPro" id="IPR016137">
    <property type="entry name" value="RGS"/>
</dbReference>
<gene>
    <name evidence="3" type="ORF">K493DRAFT_337237</name>
</gene>
<dbReference type="SUPFAM" id="SSF48097">
    <property type="entry name" value="Regulator of G-protein signaling, RGS"/>
    <property type="match status" value="1"/>
</dbReference>
<organism evidence="3 4">
    <name type="scientific">Basidiobolus meristosporus CBS 931.73</name>
    <dbReference type="NCBI Taxonomy" id="1314790"/>
    <lineage>
        <taxon>Eukaryota</taxon>
        <taxon>Fungi</taxon>
        <taxon>Fungi incertae sedis</taxon>
        <taxon>Zoopagomycota</taxon>
        <taxon>Entomophthoromycotina</taxon>
        <taxon>Basidiobolomycetes</taxon>
        <taxon>Basidiobolales</taxon>
        <taxon>Basidiobolaceae</taxon>
        <taxon>Basidiobolus</taxon>
    </lineage>
</organism>
<dbReference type="PRINTS" id="PR01301">
    <property type="entry name" value="RGSPROTEIN"/>
</dbReference>
<reference evidence="3 4" key="1">
    <citation type="submission" date="2016-07" db="EMBL/GenBank/DDBJ databases">
        <title>Pervasive Adenine N6-methylation of Active Genes in Fungi.</title>
        <authorList>
            <consortium name="DOE Joint Genome Institute"/>
            <person name="Mondo S.J."/>
            <person name="Dannebaum R.O."/>
            <person name="Kuo R.C."/>
            <person name="Labutti K."/>
            <person name="Haridas S."/>
            <person name="Kuo A."/>
            <person name="Salamov A."/>
            <person name="Ahrendt S.R."/>
            <person name="Lipzen A."/>
            <person name="Sullivan W."/>
            <person name="Andreopoulos W.B."/>
            <person name="Clum A."/>
            <person name="Lindquist E."/>
            <person name="Daum C."/>
            <person name="Ramamoorthy G.K."/>
            <person name="Gryganskyi A."/>
            <person name="Culley D."/>
            <person name="Magnuson J.K."/>
            <person name="James T.Y."/>
            <person name="O'Malley M.A."/>
            <person name="Stajich J.E."/>
            <person name="Spatafora J.W."/>
            <person name="Visel A."/>
            <person name="Grigoriev I.V."/>
        </authorList>
    </citation>
    <scope>NUCLEOTIDE SEQUENCE [LARGE SCALE GENOMIC DNA]</scope>
    <source>
        <strain evidence="3 4">CBS 931.73</strain>
    </source>
</reference>
<dbReference type="PROSITE" id="PS50132">
    <property type="entry name" value="RGS"/>
    <property type="match status" value="1"/>
</dbReference>
<dbReference type="OrthoDB" id="196547at2759"/>
<feature type="compositionally biased region" description="Polar residues" evidence="1">
    <location>
        <begin position="732"/>
        <end position="747"/>
    </location>
</feature>
<dbReference type="InterPro" id="IPR036305">
    <property type="entry name" value="RGS_sf"/>
</dbReference>
<accession>A0A1Y1YD66</accession>
<feature type="region of interest" description="Disordered" evidence="1">
    <location>
        <begin position="724"/>
        <end position="749"/>
    </location>
</feature>
<comment type="caution">
    <text evidence="3">The sequence shown here is derived from an EMBL/GenBank/DDBJ whole genome shotgun (WGS) entry which is preliminary data.</text>
</comment>
<evidence type="ECO:0000313" key="3">
    <source>
        <dbReference type="EMBL" id="ORX95676.1"/>
    </source>
</evidence>
<evidence type="ECO:0000259" key="2">
    <source>
        <dbReference type="PROSITE" id="PS50132"/>
    </source>
</evidence>
<dbReference type="SMART" id="SM00315">
    <property type="entry name" value="RGS"/>
    <property type="match status" value="1"/>
</dbReference>
<evidence type="ECO:0000256" key="1">
    <source>
        <dbReference type="SAM" id="MobiDB-lite"/>
    </source>
</evidence>